<accession>A0ACB6Z155</accession>
<evidence type="ECO:0000313" key="1">
    <source>
        <dbReference type="EMBL" id="KAF9643125.1"/>
    </source>
</evidence>
<dbReference type="EMBL" id="MU118280">
    <property type="protein sequence ID" value="KAF9643125.1"/>
    <property type="molecule type" value="Genomic_DNA"/>
</dbReference>
<proteinExistence type="predicted"/>
<dbReference type="Proteomes" id="UP000886501">
    <property type="component" value="Unassembled WGS sequence"/>
</dbReference>
<comment type="caution">
    <text evidence="1">The sequence shown here is derived from an EMBL/GenBank/DDBJ whole genome shotgun (WGS) entry which is preliminary data.</text>
</comment>
<reference evidence="1" key="2">
    <citation type="journal article" date="2020" name="Nat. Commun.">
        <title>Large-scale genome sequencing of mycorrhizal fungi provides insights into the early evolution of symbiotic traits.</title>
        <authorList>
            <person name="Miyauchi S."/>
            <person name="Kiss E."/>
            <person name="Kuo A."/>
            <person name="Drula E."/>
            <person name="Kohler A."/>
            <person name="Sanchez-Garcia M."/>
            <person name="Morin E."/>
            <person name="Andreopoulos B."/>
            <person name="Barry K.W."/>
            <person name="Bonito G."/>
            <person name="Buee M."/>
            <person name="Carver A."/>
            <person name="Chen C."/>
            <person name="Cichocki N."/>
            <person name="Clum A."/>
            <person name="Culley D."/>
            <person name="Crous P.W."/>
            <person name="Fauchery L."/>
            <person name="Girlanda M."/>
            <person name="Hayes R.D."/>
            <person name="Keri Z."/>
            <person name="LaButti K."/>
            <person name="Lipzen A."/>
            <person name="Lombard V."/>
            <person name="Magnuson J."/>
            <person name="Maillard F."/>
            <person name="Murat C."/>
            <person name="Nolan M."/>
            <person name="Ohm R.A."/>
            <person name="Pangilinan J."/>
            <person name="Pereira M.F."/>
            <person name="Perotto S."/>
            <person name="Peter M."/>
            <person name="Pfister S."/>
            <person name="Riley R."/>
            <person name="Sitrit Y."/>
            <person name="Stielow J.B."/>
            <person name="Szollosi G."/>
            <person name="Zifcakova L."/>
            <person name="Stursova M."/>
            <person name="Spatafora J.W."/>
            <person name="Tedersoo L."/>
            <person name="Vaario L.M."/>
            <person name="Yamada A."/>
            <person name="Yan M."/>
            <person name="Wang P."/>
            <person name="Xu J."/>
            <person name="Bruns T."/>
            <person name="Baldrian P."/>
            <person name="Vilgalys R."/>
            <person name="Dunand C."/>
            <person name="Henrissat B."/>
            <person name="Grigoriev I.V."/>
            <person name="Hibbett D."/>
            <person name="Nagy L.G."/>
            <person name="Martin F.M."/>
        </authorList>
    </citation>
    <scope>NUCLEOTIDE SEQUENCE</scope>
    <source>
        <strain evidence="1">P2</strain>
    </source>
</reference>
<sequence length="83" mass="9531">MTLENNHTFISPHNQHVSYINIKPHLKDSKPDIDAYGFNYPSMALLINAITSQEDNEFPCHQYVNGCLFNNIIWQQAIGVLKN</sequence>
<reference evidence="1" key="1">
    <citation type="submission" date="2019-10" db="EMBL/GenBank/DDBJ databases">
        <authorList>
            <consortium name="DOE Joint Genome Institute"/>
            <person name="Kuo A."/>
            <person name="Miyauchi S."/>
            <person name="Kiss E."/>
            <person name="Drula E."/>
            <person name="Kohler A."/>
            <person name="Sanchez-Garcia M."/>
            <person name="Andreopoulos B."/>
            <person name="Barry K.W."/>
            <person name="Bonito G."/>
            <person name="Buee M."/>
            <person name="Carver A."/>
            <person name="Chen C."/>
            <person name="Cichocki N."/>
            <person name="Clum A."/>
            <person name="Culley D."/>
            <person name="Crous P.W."/>
            <person name="Fauchery L."/>
            <person name="Girlanda M."/>
            <person name="Hayes R."/>
            <person name="Keri Z."/>
            <person name="Labutti K."/>
            <person name="Lipzen A."/>
            <person name="Lombard V."/>
            <person name="Magnuson J."/>
            <person name="Maillard F."/>
            <person name="Morin E."/>
            <person name="Murat C."/>
            <person name="Nolan M."/>
            <person name="Ohm R."/>
            <person name="Pangilinan J."/>
            <person name="Pereira M."/>
            <person name="Perotto S."/>
            <person name="Peter M."/>
            <person name="Riley R."/>
            <person name="Sitrit Y."/>
            <person name="Stielow B."/>
            <person name="Szollosi G."/>
            <person name="Zifcakova L."/>
            <person name="Stursova M."/>
            <person name="Spatafora J.W."/>
            <person name="Tedersoo L."/>
            <person name="Vaario L.-M."/>
            <person name="Yamada A."/>
            <person name="Yan M."/>
            <person name="Wang P."/>
            <person name="Xu J."/>
            <person name="Bruns T."/>
            <person name="Baldrian P."/>
            <person name="Vilgalys R."/>
            <person name="Henrissat B."/>
            <person name="Grigoriev I.V."/>
            <person name="Hibbett D."/>
            <person name="Nagy L.G."/>
            <person name="Martin F.M."/>
        </authorList>
    </citation>
    <scope>NUCLEOTIDE SEQUENCE</scope>
    <source>
        <strain evidence="1">P2</strain>
    </source>
</reference>
<name>A0ACB6Z155_THEGA</name>
<organism evidence="1 2">
    <name type="scientific">Thelephora ganbajun</name>
    <name type="common">Ganba fungus</name>
    <dbReference type="NCBI Taxonomy" id="370292"/>
    <lineage>
        <taxon>Eukaryota</taxon>
        <taxon>Fungi</taxon>
        <taxon>Dikarya</taxon>
        <taxon>Basidiomycota</taxon>
        <taxon>Agaricomycotina</taxon>
        <taxon>Agaricomycetes</taxon>
        <taxon>Thelephorales</taxon>
        <taxon>Thelephoraceae</taxon>
        <taxon>Thelephora</taxon>
    </lineage>
</organism>
<evidence type="ECO:0000313" key="2">
    <source>
        <dbReference type="Proteomes" id="UP000886501"/>
    </source>
</evidence>
<protein>
    <submittedName>
        <fullName evidence="1">Uncharacterized protein</fullName>
    </submittedName>
</protein>
<keyword evidence="2" id="KW-1185">Reference proteome</keyword>
<gene>
    <name evidence="1" type="ORF">BDM02DRAFT_3192174</name>
</gene>